<feature type="transmembrane region" description="Helical" evidence="7">
    <location>
        <begin position="29"/>
        <end position="62"/>
    </location>
</feature>
<reference evidence="8 9" key="1">
    <citation type="submission" date="2021-03" db="EMBL/GenBank/DDBJ databases">
        <title>Five novel Rahnella species.</title>
        <authorList>
            <person name="Brady C."/>
            <person name="Asselin J."/>
            <person name="Beer S."/>
            <person name="Bruberg M.B."/>
            <person name="Crampton B."/>
            <person name="Venter S."/>
            <person name="Arnold D."/>
            <person name="Denman S."/>
        </authorList>
    </citation>
    <scope>NUCLEOTIDE SEQUENCE [LARGE SCALE GENOMIC DNA]</scope>
    <source>
        <strain evidence="8 9">FRB 231</strain>
    </source>
</reference>
<feature type="transmembrane region" description="Helical" evidence="7">
    <location>
        <begin position="450"/>
        <end position="468"/>
    </location>
</feature>
<sequence length="656" mass="72579">MISKMVPSTPNLLQQLGSLLRPYPGRGNLMMRCLITCTLVMVISLTLQIPFLALSLIAVFYVTQKNIVLSKLTGTLFIFGTTLAVGLSIMTLKLTWEYPLLRLMMAGGLFLGCVYLMRATKYGVVFFLSGLVIFYTQTFADLTDNADSVVHLILWLWVAINYAIILTLIVNLLFLPLEPVAQLRGALQAQLSDIIDRTERFIGRETLPEPLPAAAIQEKTLMLQHMLAFAVMRDKRYRQDEAWHLARISTVSGLYLMVQQLPTDPDETDLALARPLLEGCKAFAGSVAEDRTFWVNETGVFEGIKQATLLRMMESVTAFSHYQHVPVESPSESKESARLKGLVMNQSWCLFALKTLLSTFVCYLIYIAADWQGIHTIMLSCIIVAQSSLGSTAQRGLLRVIGAVLGSLAALLMVILVMPHIESVVGLLAMSLPVIGLGAWIYAGSENISYAGIQMMFTFALALLESFGPTFELVEIRDRVIGILLGVVIATIFHRYLWPEREGKLFWSSVSALINSLAQRVKTHTEGAGSEIALRRSLAGCQGIAARVAMEPGWSSDNRQSESDILAAQQVLSHLSEIIYQFEHLRAEHGDKDFATERQQAAELLHKCAALAATGEPEKSVASSTKLGEGRLRTLFYEIEQLHLSLRTRQTATGMV</sequence>
<feature type="transmembrane region" description="Helical" evidence="7">
    <location>
        <begin position="74"/>
        <end position="94"/>
    </location>
</feature>
<evidence type="ECO:0000313" key="8">
    <source>
        <dbReference type="EMBL" id="MBU9843569.1"/>
    </source>
</evidence>
<feature type="transmembrane region" description="Helical" evidence="7">
    <location>
        <begin position="397"/>
        <end position="418"/>
    </location>
</feature>
<feature type="transmembrane region" description="Helical" evidence="7">
    <location>
        <begin position="100"/>
        <end position="117"/>
    </location>
</feature>
<name>A0ABS6L9F4_9GAMM</name>
<keyword evidence="6 7" id="KW-0472">Membrane</keyword>
<feature type="transmembrane region" description="Helical" evidence="7">
    <location>
        <begin position="424"/>
        <end position="443"/>
    </location>
</feature>
<evidence type="ECO:0000256" key="5">
    <source>
        <dbReference type="ARBA" id="ARBA00022989"/>
    </source>
</evidence>
<dbReference type="Pfam" id="PF04632">
    <property type="entry name" value="FUSC"/>
    <property type="match status" value="1"/>
</dbReference>
<dbReference type="PANTHER" id="PTHR30509:SF9">
    <property type="entry name" value="MULTIDRUG RESISTANCE PROTEIN MDTO"/>
    <property type="match status" value="1"/>
</dbReference>
<comment type="caution">
    <text evidence="8">The sequence shown here is derived from an EMBL/GenBank/DDBJ whole genome shotgun (WGS) entry which is preliminary data.</text>
</comment>
<evidence type="ECO:0000256" key="7">
    <source>
        <dbReference type="SAM" id="Phobius"/>
    </source>
</evidence>
<proteinExistence type="predicted"/>
<dbReference type="EMBL" id="JAFMOY010000085">
    <property type="protein sequence ID" value="MBU9843569.1"/>
    <property type="molecule type" value="Genomic_DNA"/>
</dbReference>
<feature type="transmembrane region" description="Helical" evidence="7">
    <location>
        <begin position="124"/>
        <end position="140"/>
    </location>
</feature>
<keyword evidence="2" id="KW-0813">Transport</keyword>
<dbReference type="InterPro" id="IPR006726">
    <property type="entry name" value="PHBA_efflux_AaeB/fusaric-R"/>
</dbReference>
<keyword evidence="9" id="KW-1185">Reference proteome</keyword>
<feature type="transmembrane region" description="Helical" evidence="7">
    <location>
        <begin position="480"/>
        <end position="498"/>
    </location>
</feature>
<accession>A0ABS6L9F4</accession>
<dbReference type="RefSeq" id="WP_217147629.1">
    <property type="nucleotide sequence ID" value="NZ_JAFMOY010000085.1"/>
</dbReference>
<evidence type="ECO:0000256" key="4">
    <source>
        <dbReference type="ARBA" id="ARBA00022692"/>
    </source>
</evidence>
<evidence type="ECO:0000256" key="1">
    <source>
        <dbReference type="ARBA" id="ARBA00004651"/>
    </source>
</evidence>
<keyword evidence="3" id="KW-1003">Cell membrane</keyword>
<gene>
    <name evidence="8" type="ORF">J1784_00680</name>
</gene>
<keyword evidence="4 7" id="KW-0812">Transmembrane</keyword>
<dbReference type="Proteomes" id="UP000739284">
    <property type="component" value="Unassembled WGS sequence"/>
</dbReference>
<evidence type="ECO:0000256" key="3">
    <source>
        <dbReference type="ARBA" id="ARBA00022475"/>
    </source>
</evidence>
<protein>
    <submittedName>
        <fullName evidence="8">FUSC family protein</fullName>
    </submittedName>
</protein>
<comment type="subcellular location">
    <subcellularLocation>
        <location evidence="1">Cell membrane</location>
        <topology evidence="1">Multi-pass membrane protein</topology>
    </subcellularLocation>
</comment>
<evidence type="ECO:0000256" key="2">
    <source>
        <dbReference type="ARBA" id="ARBA00022448"/>
    </source>
</evidence>
<keyword evidence="5 7" id="KW-1133">Transmembrane helix</keyword>
<evidence type="ECO:0000313" key="9">
    <source>
        <dbReference type="Proteomes" id="UP000739284"/>
    </source>
</evidence>
<dbReference type="PANTHER" id="PTHR30509">
    <property type="entry name" value="P-HYDROXYBENZOIC ACID EFFLUX PUMP SUBUNIT-RELATED"/>
    <property type="match status" value="1"/>
</dbReference>
<feature type="transmembrane region" description="Helical" evidence="7">
    <location>
        <begin position="152"/>
        <end position="174"/>
    </location>
</feature>
<evidence type="ECO:0000256" key="6">
    <source>
        <dbReference type="ARBA" id="ARBA00023136"/>
    </source>
</evidence>
<feature type="transmembrane region" description="Helical" evidence="7">
    <location>
        <begin position="348"/>
        <end position="367"/>
    </location>
</feature>
<organism evidence="8 9">
    <name type="scientific">Rahnella ecdela</name>
    <dbReference type="NCBI Taxonomy" id="2816250"/>
    <lineage>
        <taxon>Bacteria</taxon>
        <taxon>Pseudomonadati</taxon>
        <taxon>Pseudomonadota</taxon>
        <taxon>Gammaproteobacteria</taxon>
        <taxon>Enterobacterales</taxon>
        <taxon>Yersiniaceae</taxon>
        <taxon>Rahnella</taxon>
    </lineage>
</organism>